<dbReference type="STRING" id="29495.EA26_13560"/>
<dbReference type="RefSeq" id="WP_039428293.1">
    <property type="nucleotide sequence ID" value="NZ_CP061844.1"/>
</dbReference>
<dbReference type="AlphaFoldDB" id="A0A099LVL7"/>
<dbReference type="GeneID" id="43684181"/>
<sequence>MNANHVVIVLGKRLFANQLTEEGRSRVEAIVAALSEGALDKQCLIAFCGGMTQGQTRSEASAMLEHFTLLCQQQGLVVAPERILLEEQSTSTVENILQVSRVLIESGVCQRGSQLNVTFVSNDYHLQRIFEIQQSMDEQGLLRVLRERCAALGAELAISYRLQDHLSVPYPHHGPQAELFLLIDELTPYRVYLEGVARGVFQRPLAEVRALPLQSATRALTRIGAIIAQRAEYAALNFDFARLQGWIGDTPPEANIESVKAIARVFNQQLISLNRQLDPEQTSIFCLN</sequence>
<dbReference type="InterPro" id="IPR003848">
    <property type="entry name" value="DUF218"/>
</dbReference>
<keyword evidence="3" id="KW-1185">Reference proteome</keyword>
<gene>
    <name evidence="2" type="ORF">EA26_13560</name>
</gene>
<dbReference type="PANTHER" id="PTHR30336:SF20">
    <property type="entry name" value="DUF218 DOMAIN-CONTAINING PROTEIN"/>
    <property type="match status" value="1"/>
</dbReference>
<proteinExistence type="predicted"/>
<organism evidence="2 3">
    <name type="scientific">Vibrio navarrensis</name>
    <dbReference type="NCBI Taxonomy" id="29495"/>
    <lineage>
        <taxon>Bacteria</taxon>
        <taxon>Pseudomonadati</taxon>
        <taxon>Pseudomonadota</taxon>
        <taxon>Gammaproteobacteria</taxon>
        <taxon>Vibrionales</taxon>
        <taxon>Vibrionaceae</taxon>
        <taxon>Vibrio</taxon>
    </lineage>
</organism>
<feature type="domain" description="DUF218" evidence="1">
    <location>
        <begin position="6"/>
        <end position="136"/>
    </location>
</feature>
<dbReference type="CDD" id="cd06259">
    <property type="entry name" value="YdcF-like"/>
    <property type="match status" value="1"/>
</dbReference>
<accession>A0A099LVL7</accession>
<dbReference type="PANTHER" id="PTHR30336">
    <property type="entry name" value="INNER MEMBRANE PROTEIN, PROBABLE PERMEASE"/>
    <property type="match status" value="1"/>
</dbReference>
<name>A0A099LVL7_9VIBR</name>
<dbReference type="Pfam" id="PF02698">
    <property type="entry name" value="DUF218"/>
    <property type="match status" value="1"/>
</dbReference>
<evidence type="ECO:0000313" key="3">
    <source>
        <dbReference type="Proteomes" id="UP000029994"/>
    </source>
</evidence>
<comment type="caution">
    <text evidence="2">The sequence shown here is derived from an EMBL/GenBank/DDBJ whole genome shotgun (WGS) entry which is preliminary data.</text>
</comment>
<reference evidence="2 3" key="1">
    <citation type="submission" date="2014-04" db="EMBL/GenBank/DDBJ databases">
        <title>Genome sequencing of Vibrio navarrensis strains.</title>
        <authorList>
            <person name="Gladney L.M."/>
            <person name="Katz L.S."/>
            <person name="Marino-Ramirez L."/>
            <person name="Jordan I.K."/>
        </authorList>
    </citation>
    <scope>NUCLEOTIDE SEQUENCE [LARGE SCALE GENOMIC DNA]</scope>
    <source>
        <strain evidence="2 3">ATCC 51183</strain>
    </source>
</reference>
<evidence type="ECO:0000313" key="2">
    <source>
        <dbReference type="EMBL" id="KGK12283.1"/>
    </source>
</evidence>
<dbReference type="EMBL" id="JMCG01000001">
    <property type="protein sequence ID" value="KGK12283.1"/>
    <property type="molecule type" value="Genomic_DNA"/>
</dbReference>
<evidence type="ECO:0000259" key="1">
    <source>
        <dbReference type="Pfam" id="PF02698"/>
    </source>
</evidence>
<dbReference type="eggNOG" id="COG1434">
    <property type="taxonomic scope" value="Bacteria"/>
</dbReference>
<dbReference type="InterPro" id="IPR051599">
    <property type="entry name" value="Cell_Envelope_Assoc"/>
</dbReference>
<dbReference type="GO" id="GO:0005886">
    <property type="term" value="C:plasma membrane"/>
    <property type="evidence" value="ECO:0007669"/>
    <property type="project" value="TreeGrafter"/>
</dbReference>
<dbReference type="Proteomes" id="UP000029994">
    <property type="component" value="Unassembled WGS sequence"/>
</dbReference>
<protein>
    <recommendedName>
        <fullName evidence="1">DUF218 domain-containing protein</fullName>
    </recommendedName>
</protein>
<dbReference type="InterPro" id="IPR014729">
    <property type="entry name" value="Rossmann-like_a/b/a_fold"/>
</dbReference>
<dbReference type="Gene3D" id="3.40.50.620">
    <property type="entry name" value="HUPs"/>
    <property type="match status" value="1"/>
</dbReference>